<gene>
    <name evidence="1" type="ORF">MENT_LOCUS23955</name>
</gene>
<sequence>MRAKVNLPKLKNLEKAVGRKRFANGQQVSVPHLISEINIPEQLQRTKTDLNENFILAVQVADTVEVRNWFRQLAQIFLEVYDDGDVDGLLHIFLFILKILVFEKFSVDILDLTFWVI</sequence>
<dbReference type="OrthoDB" id="10220080at2759"/>
<comment type="caution">
    <text evidence="1">The sequence shown here is derived from an EMBL/GenBank/DDBJ whole genome shotgun (WGS) entry which is preliminary data.</text>
</comment>
<dbReference type="Proteomes" id="UP000580250">
    <property type="component" value="Unassembled WGS sequence"/>
</dbReference>
<dbReference type="AlphaFoldDB" id="A0A6V7VBP1"/>
<accession>A0A6V7VBP1</accession>
<protein>
    <submittedName>
        <fullName evidence="1">Uncharacterized protein</fullName>
    </submittedName>
</protein>
<proteinExistence type="predicted"/>
<name>A0A6V7VBP1_MELEN</name>
<dbReference type="EMBL" id="CAJEWN010000199">
    <property type="protein sequence ID" value="CAD2172406.1"/>
    <property type="molecule type" value="Genomic_DNA"/>
</dbReference>
<evidence type="ECO:0000313" key="1">
    <source>
        <dbReference type="EMBL" id="CAD2172406.1"/>
    </source>
</evidence>
<organism evidence="1 2">
    <name type="scientific">Meloidogyne enterolobii</name>
    <name type="common">Root-knot nematode worm</name>
    <name type="synonym">Meloidogyne mayaguensis</name>
    <dbReference type="NCBI Taxonomy" id="390850"/>
    <lineage>
        <taxon>Eukaryota</taxon>
        <taxon>Metazoa</taxon>
        <taxon>Ecdysozoa</taxon>
        <taxon>Nematoda</taxon>
        <taxon>Chromadorea</taxon>
        <taxon>Rhabditida</taxon>
        <taxon>Tylenchina</taxon>
        <taxon>Tylenchomorpha</taxon>
        <taxon>Tylenchoidea</taxon>
        <taxon>Meloidogynidae</taxon>
        <taxon>Meloidogyninae</taxon>
        <taxon>Meloidogyne</taxon>
    </lineage>
</organism>
<evidence type="ECO:0000313" key="2">
    <source>
        <dbReference type="Proteomes" id="UP000580250"/>
    </source>
</evidence>
<reference evidence="1 2" key="1">
    <citation type="submission" date="2020-08" db="EMBL/GenBank/DDBJ databases">
        <authorList>
            <person name="Koutsovoulos G."/>
            <person name="Danchin GJ E."/>
        </authorList>
    </citation>
    <scope>NUCLEOTIDE SEQUENCE [LARGE SCALE GENOMIC DNA]</scope>
</reference>